<evidence type="ECO:0000313" key="3">
    <source>
        <dbReference type="Proteomes" id="UP001177023"/>
    </source>
</evidence>
<evidence type="ECO:0000313" key="2">
    <source>
        <dbReference type="EMBL" id="CAJ0575889.1"/>
    </source>
</evidence>
<dbReference type="PROSITE" id="PS50181">
    <property type="entry name" value="FBOX"/>
    <property type="match status" value="1"/>
</dbReference>
<evidence type="ECO:0000259" key="1">
    <source>
        <dbReference type="PROSITE" id="PS50181"/>
    </source>
</evidence>
<sequence>MDFLRFPAEIQHEIVRLLGIDDFFKLASSSRTLWDICENTPGKCWGGKLWNHEPNFFKFAPRTDEAYREITLKEKALQLFFKNASVSELELAESNFPNPGVTTKRLTLDYTSENLLNLLKGYKTEAKYNYLKIPSLEVKPEVVLWLNECVEDLEFTAAVPLPEYTKLTIPSICIIRQENVETKMEPFFRTIIREWLAGKREITWICVRGDENGPNFSDFEGMATELDVAGAQAEFDRGDGKVLVLTGPQTETFSTILEVLD</sequence>
<dbReference type="EMBL" id="CATQJA010002641">
    <property type="protein sequence ID" value="CAJ0575889.1"/>
    <property type="molecule type" value="Genomic_DNA"/>
</dbReference>
<proteinExistence type="predicted"/>
<dbReference type="InterPro" id="IPR001810">
    <property type="entry name" value="F-box_dom"/>
</dbReference>
<accession>A0AA36CVW6</accession>
<name>A0AA36CVW6_9BILA</name>
<feature type="domain" description="F-box" evidence="1">
    <location>
        <begin position="1"/>
        <end position="53"/>
    </location>
</feature>
<gene>
    <name evidence="2" type="ORF">MSPICULIGERA_LOCUS14191</name>
</gene>
<dbReference type="Proteomes" id="UP001177023">
    <property type="component" value="Unassembled WGS sequence"/>
</dbReference>
<reference evidence="2" key="1">
    <citation type="submission" date="2023-06" db="EMBL/GenBank/DDBJ databases">
        <authorList>
            <person name="Delattre M."/>
        </authorList>
    </citation>
    <scope>NUCLEOTIDE SEQUENCE</scope>
    <source>
        <strain evidence="2">AF72</strain>
    </source>
</reference>
<comment type="caution">
    <text evidence="2">The sequence shown here is derived from an EMBL/GenBank/DDBJ whole genome shotgun (WGS) entry which is preliminary data.</text>
</comment>
<protein>
    <recommendedName>
        <fullName evidence="1">F-box domain-containing protein</fullName>
    </recommendedName>
</protein>
<feature type="non-terminal residue" evidence="2">
    <location>
        <position position="261"/>
    </location>
</feature>
<keyword evidence="3" id="KW-1185">Reference proteome</keyword>
<dbReference type="AlphaFoldDB" id="A0AA36CVW6"/>
<organism evidence="2 3">
    <name type="scientific">Mesorhabditis spiculigera</name>
    <dbReference type="NCBI Taxonomy" id="96644"/>
    <lineage>
        <taxon>Eukaryota</taxon>
        <taxon>Metazoa</taxon>
        <taxon>Ecdysozoa</taxon>
        <taxon>Nematoda</taxon>
        <taxon>Chromadorea</taxon>
        <taxon>Rhabditida</taxon>
        <taxon>Rhabditina</taxon>
        <taxon>Rhabditomorpha</taxon>
        <taxon>Rhabditoidea</taxon>
        <taxon>Rhabditidae</taxon>
        <taxon>Mesorhabditinae</taxon>
        <taxon>Mesorhabditis</taxon>
    </lineage>
</organism>